<evidence type="ECO:0000313" key="2">
    <source>
        <dbReference type="Proteomes" id="UP000694415"/>
    </source>
</evidence>
<protein>
    <submittedName>
        <fullName evidence="1">Uncharacterized protein</fullName>
    </submittedName>
</protein>
<reference evidence="1" key="2">
    <citation type="submission" date="2025-09" db="UniProtKB">
        <authorList>
            <consortium name="Ensembl"/>
        </authorList>
    </citation>
    <scope>IDENTIFICATION</scope>
</reference>
<reference evidence="1" key="1">
    <citation type="submission" date="2025-08" db="UniProtKB">
        <authorList>
            <consortium name="Ensembl"/>
        </authorList>
    </citation>
    <scope>IDENTIFICATION</scope>
</reference>
<proteinExistence type="predicted"/>
<accession>A0A8C6I0P4</accession>
<dbReference type="GeneTree" id="ENSGT00900000143173"/>
<name>A0A8C6I0P4_MUSSI</name>
<sequence>MSCSSAPHSCSRLYISSNPMKTVSLGSLASEVRLTSRSASFTLSARACRWYGFWVSEFHTEITVASLSRYTVADTSWVSSSISANTLSMSAKLAKAQHFIPRDRILFWICFSPLSNMAKSGMVGPTSGSDLNLFGGWENSSEDGKYLWAIVLNWESKGSCWSPLCFIISHQTSKKKATSLEDVSTVMCSRKLCSSERPMVVGKAISS</sequence>
<dbReference type="Ensembl" id="ENSMSIT00000037264.1">
    <property type="protein sequence ID" value="ENSMSIP00000029556.1"/>
    <property type="gene ID" value="ENSMSIG00000024822.1"/>
</dbReference>
<organism evidence="1 2">
    <name type="scientific">Mus spicilegus</name>
    <name type="common">Mound-building mouse</name>
    <dbReference type="NCBI Taxonomy" id="10103"/>
    <lineage>
        <taxon>Eukaryota</taxon>
        <taxon>Metazoa</taxon>
        <taxon>Chordata</taxon>
        <taxon>Craniata</taxon>
        <taxon>Vertebrata</taxon>
        <taxon>Euteleostomi</taxon>
        <taxon>Mammalia</taxon>
        <taxon>Eutheria</taxon>
        <taxon>Euarchontoglires</taxon>
        <taxon>Glires</taxon>
        <taxon>Rodentia</taxon>
        <taxon>Myomorpha</taxon>
        <taxon>Muroidea</taxon>
        <taxon>Muridae</taxon>
        <taxon>Murinae</taxon>
        <taxon>Mus</taxon>
        <taxon>Mus</taxon>
    </lineage>
</organism>
<keyword evidence="2" id="KW-1185">Reference proteome</keyword>
<dbReference type="AlphaFoldDB" id="A0A8C6I0P4"/>
<dbReference type="Proteomes" id="UP000694415">
    <property type="component" value="Unplaced"/>
</dbReference>
<evidence type="ECO:0000313" key="1">
    <source>
        <dbReference type="Ensembl" id="ENSMSIP00000029556.1"/>
    </source>
</evidence>